<dbReference type="OrthoDB" id="1255794at2"/>
<dbReference type="AlphaFoldDB" id="A0A0N1KRQ0"/>
<feature type="transmembrane region" description="Helical" evidence="1">
    <location>
        <begin position="87"/>
        <end position="105"/>
    </location>
</feature>
<evidence type="ECO:0000256" key="1">
    <source>
        <dbReference type="SAM" id="Phobius"/>
    </source>
</evidence>
<dbReference type="EMBL" id="LJOD01000010">
    <property type="protein sequence ID" value="KPE50386.1"/>
    <property type="molecule type" value="Genomic_DNA"/>
</dbReference>
<dbReference type="Proteomes" id="UP000037953">
    <property type="component" value="Unassembled WGS sequence"/>
</dbReference>
<sequence length="162" mass="19384">MENKKLHSMRKMMRINIALYFVYALFLLVETFDFLEMLHTTPKDYHATYSLVNVIFYQMEMIICFLCGFSLVILVSTRQTIKTLFSINILLLIFRVATVYYLYFYETEERWIPFIYKEANPFSTLFRNTFVPAQLIVSLIALWYGFKAVKSDQKHNNQSDFQ</sequence>
<keyword evidence="1" id="KW-0812">Transmembrane</keyword>
<evidence type="ECO:0000313" key="3">
    <source>
        <dbReference type="Proteomes" id="UP000037953"/>
    </source>
</evidence>
<name>A0A0N1KRQ0_CHRID</name>
<gene>
    <name evidence="2" type="ORF">AOB46_15255</name>
</gene>
<dbReference type="RefSeq" id="WP_062700876.1">
    <property type="nucleotide sequence ID" value="NZ_LJOD01000010.1"/>
</dbReference>
<protein>
    <submittedName>
        <fullName evidence="2">Uncharacterized protein</fullName>
    </submittedName>
</protein>
<feature type="transmembrane region" description="Helical" evidence="1">
    <location>
        <begin position="55"/>
        <end position="75"/>
    </location>
</feature>
<proteinExistence type="predicted"/>
<accession>A0A0N1KRQ0</accession>
<comment type="caution">
    <text evidence="2">The sequence shown here is derived from an EMBL/GenBank/DDBJ whole genome shotgun (WGS) entry which is preliminary data.</text>
</comment>
<feature type="transmembrane region" description="Helical" evidence="1">
    <location>
        <begin position="125"/>
        <end position="146"/>
    </location>
</feature>
<evidence type="ECO:0000313" key="2">
    <source>
        <dbReference type="EMBL" id="KPE50386.1"/>
    </source>
</evidence>
<keyword evidence="1" id="KW-1133">Transmembrane helix</keyword>
<reference evidence="2 3" key="1">
    <citation type="journal article" date="2015" name="Genom Data">
        <title>Draft genome sequence of a multidrug-resistant Chryseobacterium indologenes isolate from Malaysia.</title>
        <authorList>
            <person name="Yu C.Y."/>
            <person name="Ang G.Y."/>
            <person name="Cheng H.J."/>
            <person name="Cheong Y.M."/>
            <person name="Yin W.F."/>
            <person name="Chan K.G."/>
        </authorList>
    </citation>
    <scope>NUCLEOTIDE SEQUENCE [LARGE SCALE GENOMIC DNA]</scope>
    <source>
        <strain evidence="2 3">CI_885</strain>
    </source>
</reference>
<dbReference type="PATRIC" id="fig|253.9.peg.984"/>
<organism evidence="2 3">
    <name type="scientific">Chryseobacterium indologenes</name>
    <name type="common">Flavobacterium indologenes</name>
    <dbReference type="NCBI Taxonomy" id="253"/>
    <lineage>
        <taxon>Bacteria</taxon>
        <taxon>Pseudomonadati</taxon>
        <taxon>Bacteroidota</taxon>
        <taxon>Flavobacteriia</taxon>
        <taxon>Flavobacteriales</taxon>
        <taxon>Weeksellaceae</taxon>
        <taxon>Chryseobacterium group</taxon>
        <taxon>Chryseobacterium</taxon>
    </lineage>
</organism>
<keyword evidence="1" id="KW-0472">Membrane</keyword>
<reference evidence="3" key="2">
    <citation type="submission" date="2015-09" db="EMBL/GenBank/DDBJ databases">
        <title>Draft genome sequence of a multidrug-resistant Chryseobacterium indologenes isolate from Malaysia.</title>
        <authorList>
            <person name="Yu C.Y."/>
            <person name="Ang G.Y."/>
            <person name="Chan K.-G."/>
        </authorList>
    </citation>
    <scope>NUCLEOTIDE SEQUENCE [LARGE SCALE GENOMIC DNA]</scope>
    <source>
        <strain evidence="3">CI_885</strain>
    </source>
</reference>